<comment type="caution">
    <text evidence="1">The sequence shown here is derived from an EMBL/GenBank/DDBJ whole genome shotgun (WGS) entry which is preliminary data.</text>
</comment>
<proteinExistence type="predicted"/>
<dbReference type="AlphaFoldDB" id="X0X3T0"/>
<feature type="non-terminal residue" evidence="1">
    <location>
        <position position="41"/>
    </location>
</feature>
<sequence>MSVDITYIKSAIETLDLIQQLFANLRETKATKKLNDFLAQI</sequence>
<reference evidence="1" key="1">
    <citation type="journal article" date="2014" name="Front. Microbiol.">
        <title>High frequency of phylogenetically diverse reductive dehalogenase-homologous genes in deep subseafloor sedimentary metagenomes.</title>
        <authorList>
            <person name="Kawai M."/>
            <person name="Futagami T."/>
            <person name="Toyoda A."/>
            <person name="Takaki Y."/>
            <person name="Nishi S."/>
            <person name="Hori S."/>
            <person name="Arai W."/>
            <person name="Tsubouchi T."/>
            <person name="Morono Y."/>
            <person name="Uchiyama I."/>
            <person name="Ito T."/>
            <person name="Fujiyama A."/>
            <person name="Inagaki F."/>
            <person name="Takami H."/>
        </authorList>
    </citation>
    <scope>NUCLEOTIDE SEQUENCE</scope>
    <source>
        <strain evidence="1">Expedition CK06-06</strain>
    </source>
</reference>
<evidence type="ECO:0000313" key="1">
    <source>
        <dbReference type="EMBL" id="GAG19656.1"/>
    </source>
</evidence>
<protein>
    <submittedName>
        <fullName evidence="1">Uncharacterized protein</fullName>
    </submittedName>
</protein>
<accession>X0X3T0</accession>
<dbReference type="EMBL" id="BARS01034207">
    <property type="protein sequence ID" value="GAG19656.1"/>
    <property type="molecule type" value="Genomic_DNA"/>
</dbReference>
<name>X0X3T0_9ZZZZ</name>
<gene>
    <name evidence="1" type="ORF">S01H1_52885</name>
</gene>
<organism evidence="1">
    <name type="scientific">marine sediment metagenome</name>
    <dbReference type="NCBI Taxonomy" id="412755"/>
    <lineage>
        <taxon>unclassified sequences</taxon>
        <taxon>metagenomes</taxon>
        <taxon>ecological metagenomes</taxon>
    </lineage>
</organism>